<dbReference type="SUPFAM" id="SSF63380">
    <property type="entry name" value="Riboflavin synthase domain-like"/>
    <property type="match status" value="1"/>
</dbReference>
<evidence type="ECO:0000259" key="10">
    <source>
        <dbReference type="PROSITE" id="PS50902"/>
    </source>
</evidence>
<keyword evidence="7 9" id="KW-0521">NADP</keyword>
<feature type="domain" description="Flavodoxin-like" evidence="10">
    <location>
        <begin position="4"/>
        <end position="148"/>
    </location>
</feature>
<feature type="binding site" evidence="9">
    <location>
        <position position="444"/>
    </location>
    <ligand>
        <name>NADP(+)</name>
        <dbReference type="ChEBI" id="CHEBI:58349"/>
    </ligand>
</feature>
<dbReference type="PRINTS" id="PR00371">
    <property type="entry name" value="FPNCR"/>
</dbReference>
<dbReference type="Gene3D" id="1.20.990.10">
    <property type="entry name" value="NADPH-cytochrome p450 Reductase, Chain A, domain 3"/>
    <property type="match status" value="1"/>
</dbReference>
<dbReference type="InterPro" id="IPR001433">
    <property type="entry name" value="OxRdtase_FAD/NAD-bd"/>
</dbReference>
<dbReference type="InterPro" id="IPR028879">
    <property type="entry name" value="NDOR1"/>
</dbReference>
<evidence type="ECO:0000259" key="11">
    <source>
        <dbReference type="PROSITE" id="PS51384"/>
    </source>
</evidence>
<comment type="caution">
    <text evidence="12">The sequence shown here is derived from an EMBL/GenBank/DDBJ whole genome shotgun (WGS) entry which is preliminary data.</text>
</comment>
<dbReference type="GO" id="GO:0005829">
    <property type="term" value="C:cytosol"/>
    <property type="evidence" value="ECO:0007669"/>
    <property type="project" value="TreeGrafter"/>
</dbReference>
<evidence type="ECO:0000256" key="4">
    <source>
        <dbReference type="ARBA" id="ARBA00022630"/>
    </source>
</evidence>
<feature type="binding site" evidence="9">
    <location>
        <position position="130"/>
    </location>
    <ligand>
        <name>FMN</name>
        <dbReference type="ChEBI" id="CHEBI:58210"/>
    </ligand>
</feature>
<accession>A0A8J4UU15</accession>
<dbReference type="InterPro" id="IPR023173">
    <property type="entry name" value="NADPH_Cyt_P450_Rdtase_alpha"/>
</dbReference>
<comment type="cofactor">
    <cofactor evidence="1 9">
        <name>FMN</name>
        <dbReference type="ChEBI" id="CHEBI:58210"/>
    </cofactor>
</comment>
<evidence type="ECO:0000313" key="12">
    <source>
        <dbReference type="EMBL" id="KAF2068473.1"/>
    </source>
</evidence>
<dbReference type="InterPro" id="IPR003097">
    <property type="entry name" value="CysJ-like_FAD-binding"/>
</dbReference>
<evidence type="ECO:0000256" key="8">
    <source>
        <dbReference type="ARBA" id="ARBA00023002"/>
    </source>
</evidence>
<comment type="function">
    <text evidence="9">NADPH-dependent reductase which is a central component of the cytosolic iron-sulfur (Fe-S) protein assembly (CIA) machinery. Transfers electrons from NADPH via its FAD and FMN prosthetic groups to the [2Fe-2S] cluster of the anamorsin/DRE2 homolog, another key component of the CIA machinery. In turn, this reduced cluster provides electrons for assembly of cytosolic iron-sulfur cluster proteins.</text>
</comment>
<dbReference type="PROSITE" id="PS50902">
    <property type="entry name" value="FLAVODOXIN_LIKE"/>
    <property type="match status" value="1"/>
</dbReference>
<comment type="cofactor">
    <cofactor evidence="2 9">
        <name>FAD</name>
        <dbReference type="ChEBI" id="CHEBI:57692"/>
    </cofactor>
</comment>
<feature type="binding site" evidence="9">
    <location>
        <position position="550"/>
    </location>
    <ligand>
        <name>NADP(+)</name>
        <dbReference type="ChEBI" id="CHEBI:58349"/>
    </ligand>
</feature>
<evidence type="ECO:0000256" key="1">
    <source>
        <dbReference type="ARBA" id="ARBA00001917"/>
    </source>
</evidence>
<dbReference type="PANTHER" id="PTHR19384:SF10">
    <property type="entry name" value="NADPH-DEPENDENT DIFLAVIN OXIDOREDUCTASE 1"/>
    <property type="match status" value="1"/>
</dbReference>
<keyword evidence="8 9" id="KW-0560">Oxidoreductase</keyword>
<dbReference type="InterPro" id="IPR029039">
    <property type="entry name" value="Flavoprotein-like_sf"/>
</dbReference>
<dbReference type="Pfam" id="PF00258">
    <property type="entry name" value="Flavodoxin_1"/>
    <property type="match status" value="1"/>
</dbReference>
<keyword evidence="5 9" id="KW-0288">FMN</keyword>
<dbReference type="Pfam" id="PF00667">
    <property type="entry name" value="FAD_binding_1"/>
    <property type="match status" value="1"/>
</dbReference>
<keyword evidence="6 9" id="KW-0274">FAD</keyword>
<dbReference type="EC" id="1.18.1.-" evidence="9"/>
<feature type="binding site" evidence="9">
    <location>
        <begin position="10"/>
        <end position="15"/>
    </location>
    <ligand>
        <name>FMN</name>
        <dbReference type="ChEBI" id="CHEBI:58210"/>
    </ligand>
</feature>
<feature type="binding site" evidence="9">
    <location>
        <begin position="507"/>
        <end position="508"/>
    </location>
    <ligand>
        <name>NADP(+)</name>
        <dbReference type="ChEBI" id="CHEBI:58349"/>
    </ligand>
</feature>
<dbReference type="FunFam" id="3.40.50.360:FF:000034">
    <property type="entry name" value="NADPH-dependent diflavin oxidoreductase 1"/>
    <property type="match status" value="1"/>
</dbReference>
<protein>
    <recommendedName>
        <fullName evidence="9">NADPH-dependent diflavin oxidoreductase 1</fullName>
        <ecNumber evidence="9">1.18.1.-</ecNumber>
    </recommendedName>
    <alternativeName>
        <fullName evidence="9">NADPH-dependent FMN and FAD-containing oxidoreductase</fullName>
    </alternativeName>
</protein>
<comment type="caution">
    <text evidence="9">Lacks conserved residue(s) required for the propagation of feature annotation.</text>
</comment>
<dbReference type="GO" id="GO:0050661">
    <property type="term" value="F:NADP binding"/>
    <property type="evidence" value="ECO:0007669"/>
    <property type="project" value="UniProtKB-UniRule"/>
</dbReference>
<organism evidence="12 13">
    <name type="scientific">Polysphondylium violaceum</name>
    <dbReference type="NCBI Taxonomy" id="133409"/>
    <lineage>
        <taxon>Eukaryota</taxon>
        <taxon>Amoebozoa</taxon>
        <taxon>Evosea</taxon>
        <taxon>Eumycetozoa</taxon>
        <taxon>Dictyostelia</taxon>
        <taxon>Dictyosteliales</taxon>
        <taxon>Dictyosteliaceae</taxon>
        <taxon>Polysphondylium</taxon>
    </lineage>
</organism>
<dbReference type="InterPro" id="IPR001709">
    <property type="entry name" value="Flavoprot_Pyr_Nucl_cyt_Rdtase"/>
</dbReference>
<dbReference type="GO" id="GO:0160246">
    <property type="term" value="F:NADPH-iron-sulfur [2Fe-2S] protein oxidoreductase activity"/>
    <property type="evidence" value="ECO:0007669"/>
    <property type="project" value="InterPro"/>
</dbReference>
<dbReference type="Proteomes" id="UP000695562">
    <property type="component" value="Unassembled WGS sequence"/>
</dbReference>
<dbReference type="InterPro" id="IPR017938">
    <property type="entry name" value="Riboflavin_synthase-like_b-brl"/>
</dbReference>
<name>A0A8J4UU15_9MYCE</name>
<comment type="subcellular location">
    <subcellularLocation>
        <location evidence="9">Cytoplasm</location>
    </subcellularLocation>
</comment>
<comment type="similarity">
    <text evidence="9">Belongs to the NADPH-dependent diflavin oxidoreductase NDOR1 family.</text>
</comment>
<gene>
    <name evidence="12" type="ORF">CYY_010202</name>
</gene>
<proteinExistence type="inferred from homology"/>
<evidence type="ECO:0000256" key="2">
    <source>
        <dbReference type="ARBA" id="ARBA00001974"/>
    </source>
</evidence>
<feature type="binding site" evidence="9">
    <location>
        <position position="591"/>
    </location>
    <ligand>
        <name>FAD</name>
        <dbReference type="ChEBI" id="CHEBI:57692"/>
    </ligand>
</feature>
<feature type="binding site" evidence="9">
    <location>
        <begin position="57"/>
        <end position="60"/>
    </location>
    <ligand>
        <name>FMN</name>
        <dbReference type="ChEBI" id="CHEBI:58210"/>
    </ligand>
</feature>
<dbReference type="Pfam" id="PF00175">
    <property type="entry name" value="NAD_binding_1"/>
    <property type="match status" value="1"/>
</dbReference>
<evidence type="ECO:0000256" key="7">
    <source>
        <dbReference type="ARBA" id="ARBA00022857"/>
    </source>
</evidence>
<evidence type="ECO:0000256" key="3">
    <source>
        <dbReference type="ARBA" id="ARBA00022490"/>
    </source>
</evidence>
<dbReference type="FunFam" id="3.40.50.80:FF:000032">
    <property type="entry name" value="NADPH-dependent diflavin oxidoreductase 1"/>
    <property type="match status" value="1"/>
</dbReference>
<comment type="similarity">
    <text evidence="9">In the C-terminal section; belongs to the flavoprotein pyridine nucleotide cytochrome reductase family.</text>
</comment>
<dbReference type="PANTHER" id="PTHR19384">
    <property type="entry name" value="NITRIC OXIDE SYNTHASE-RELATED"/>
    <property type="match status" value="1"/>
</dbReference>
<keyword evidence="13" id="KW-1185">Reference proteome</keyword>
<feature type="binding site" evidence="9">
    <location>
        <begin position="403"/>
        <end position="406"/>
    </location>
    <ligand>
        <name>FAD</name>
        <dbReference type="ChEBI" id="CHEBI:57692"/>
    </ligand>
</feature>
<dbReference type="Gene3D" id="2.40.30.10">
    <property type="entry name" value="Translation factors"/>
    <property type="match status" value="1"/>
</dbReference>
<dbReference type="GO" id="GO:0016226">
    <property type="term" value="P:iron-sulfur cluster assembly"/>
    <property type="evidence" value="ECO:0007669"/>
    <property type="project" value="UniProtKB-UniRule"/>
</dbReference>
<dbReference type="InterPro" id="IPR017927">
    <property type="entry name" value="FAD-bd_FR_type"/>
</dbReference>
<evidence type="ECO:0000313" key="13">
    <source>
        <dbReference type="Proteomes" id="UP000695562"/>
    </source>
</evidence>
<evidence type="ECO:0000256" key="5">
    <source>
        <dbReference type="ARBA" id="ARBA00022643"/>
    </source>
</evidence>
<keyword evidence="3 9" id="KW-0963">Cytoplasm</keyword>
<dbReference type="InterPro" id="IPR008254">
    <property type="entry name" value="Flavodoxin/NO_synth"/>
</dbReference>
<comment type="catalytic activity">
    <reaction evidence="9">
        <text>2 oxidized [2Fe-2S]-[protein] + NADPH = 2 reduced [2Fe-2S]-[protein] + NADP(+) + H(+)</text>
        <dbReference type="Rhea" id="RHEA:67716"/>
        <dbReference type="Rhea" id="RHEA-COMP:17327"/>
        <dbReference type="Rhea" id="RHEA-COMP:17328"/>
        <dbReference type="ChEBI" id="CHEBI:15378"/>
        <dbReference type="ChEBI" id="CHEBI:33737"/>
        <dbReference type="ChEBI" id="CHEBI:33738"/>
        <dbReference type="ChEBI" id="CHEBI:57783"/>
        <dbReference type="ChEBI" id="CHEBI:58349"/>
    </reaction>
</comment>
<dbReference type="GO" id="GO:0016651">
    <property type="term" value="F:oxidoreductase activity, acting on NAD(P)H"/>
    <property type="evidence" value="ECO:0007669"/>
    <property type="project" value="UniProtKB-UniRule"/>
</dbReference>
<reference evidence="12" key="1">
    <citation type="submission" date="2020-01" db="EMBL/GenBank/DDBJ databases">
        <title>Development of genomics and gene disruption for Polysphondylium violaceum indicates a role for the polyketide synthase stlB in stalk morphogenesis.</title>
        <authorList>
            <person name="Narita B."/>
            <person name="Kawabe Y."/>
            <person name="Kin K."/>
            <person name="Saito T."/>
            <person name="Gibbs R."/>
            <person name="Kuspa A."/>
            <person name="Muzny D."/>
            <person name="Queller D."/>
            <person name="Richards S."/>
            <person name="Strassman J."/>
            <person name="Sucgang R."/>
            <person name="Worley K."/>
            <person name="Schaap P."/>
        </authorList>
    </citation>
    <scope>NUCLEOTIDE SEQUENCE</scope>
    <source>
        <strain evidence="12">QSvi11</strain>
    </source>
</reference>
<keyword evidence="4 9" id="KW-0285">Flavoprotein</keyword>
<dbReference type="PRINTS" id="PR00369">
    <property type="entry name" value="FLAVODOXIN"/>
</dbReference>
<dbReference type="InterPro" id="IPR039261">
    <property type="entry name" value="FNR_nucleotide-bd"/>
</dbReference>
<dbReference type="Gene3D" id="3.40.50.360">
    <property type="match status" value="1"/>
</dbReference>
<comment type="similarity">
    <text evidence="9">In the N-terminal section; belongs to the flavodoxin family.</text>
</comment>
<dbReference type="GO" id="GO:0050660">
    <property type="term" value="F:flavin adenine dinucleotide binding"/>
    <property type="evidence" value="ECO:0007669"/>
    <property type="project" value="UniProtKB-UniRule"/>
</dbReference>
<evidence type="ECO:0000256" key="6">
    <source>
        <dbReference type="ARBA" id="ARBA00022827"/>
    </source>
</evidence>
<dbReference type="SUPFAM" id="SSF52343">
    <property type="entry name" value="Ferredoxin reductase-like, C-terminal NADP-linked domain"/>
    <property type="match status" value="1"/>
</dbReference>
<dbReference type="GO" id="GO:0010181">
    <property type="term" value="F:FMN binding"/>
    <property type="evidence" value="ECO:0007669"/>
    <property type="project" value="UniProtKB-UniRule"/>
</dbReference>
<dbReference type="Gene3D" id="3.40.50.80">
    <property type="entry name" value="Nucleotide-binding domain of ferredoxin-NADP reductase (FNR) module"/>
    <property type="match status" value="1"/>
</dbReference>
<dbReference type="OrthoDB" id="1856718at2759"/>
<evidence type="ECO:0000256" key="9">
    <source>
        <dbReference type="HAMAP-Rule" id="MF_03178"/>
    </source>
</evidence>
<dbReference type="AlphaFoldDB" id="A0A8J4UU15"/>
<dbReference type="SUPFAM" id="SSF52218">
    <property type="entry name" value="Flavoproteins"/>
    <property type="match status" value="1"/>
</dbReference>
<dbReference type="EMBL" id="AJWJ01000971">
    <property type="protein sequence ID" value="KAF2068473.1"/>
    <property type="molecule type" value="Genomic_DNA"/>
</dbReference>
<feature type="binding site" evidence="9">
    <location>
        <begin position="368"/>
        <end position="371"/>
    </location>
    <ligand>
        <name>FAD</name>
        <dbReference type="ChEBI" id="CHEBI:57692"/>
    </ligand>
</feature>
<dbReference type="InterPro" id="IPR001094">
    <property type="entry name" value="Flavdoxin-like"/>
</dbReference>
<dbReference type="PROSITE" id="PS51384">
    <property type="entry name" value="FAD_FR"/>
    <property type="match status" value="1"/>
</dbReference>
<feature type="domain" description="FAD-binding FR-type" evidence="11">
    <location>
        <begin position="195"/>
        <end position="431"/>
    </location>
</feature>
<sequence>MNKCTIIYATETGTSQEVAEKLSRDLIRYQMKPQIHDIQNYDKMKLPMERLVVFVLSTTGHGDVPDTMKPFWNFLLIKSLPSNSLMNLKFAVLGMGDSSYTTYNFAAKKLFTRLVSLGAKPLLRRGDADDQHDLGYDYEVEKWTSELIQSLLTIYPLPPNLIVDDNNLVLPNPKFKLNYSNQQEKDFNNNNFITNNYEKTIVQCNKRITDSEWEQDIRHIELKLDKLNYKSGDVAYILPTNPISYVDEFINLLQLNRNQIIESIIPLDLDLNQKPNVIVPTSVGELVYRYFDIMGSPRRYFFQLLSHFVSDENEKERLLFFSSSEGQDDLRTYNQKEKRNYIDVLKDFPSANIPLEYLFDLIPPIKPRPFSISSSSSLYPKTISITAGIHTFKAPLRRIKRTGLCSEYFSSLQEGSIVGVFIKESGAQLPPSPQTPIIMVGPGTGCAMFRSFIQERSYVQQNQGSDKLGKALFYFGCRHSKKDYIYQSEFEQYEKDGVISKLCVAFSRDQEKKNYVYHLINQDSKEIWDIINNQKGYFYISGSSGRMPKDVKASLLSIIKENLGIVDGDDDKVNQYFEQLEIEKRFITETW</sequence>
<dbReference type="HAMAP" id="MF_03178">
    <property type="entry name" value="NDOR1"/>
    <property type="match status" value="1"/>
</dbReference>